<gene>
    <name evidence="1" type="ORF">HAP48_011955</name>
    <name evidence="2" type="ORF">WDK88_17760</name>
</gene>
<dbReference type="AlphaFoldDB" id="A0A973ZYW8"/>
<sequence length="114" mass="12232">MPLQVIDGPTIAEGEALSDGVDCSAGEIVRITVPQEFTPANLTLQASSDGNLYNDLYGANGEEITIVARPNSTIIIHENWARAIAWLKLRSGTRAHPIDQKTETKFAIAVETAA</sequence>
<reference evidence="2" key="3">
    <citation type="submission" date="2024-03" db="EMBL/GenBank/DDBJ databases">
        <authorList>
            <person name="Bromfield E.S.P."/>
            <person name="Cloutier S."/>
        </authorList>
    </citation>
    <scope>NUCLEOTIDE SEQUENCE</scope>
    <source>
        <strain evidence="2">5S5</strain>
    </source>
</reference>
<evidence type="ECO:0000313" key="2">
    <source>
        <dbReference type="EMBL" id="WXC83285.1"/>
    </source>
</evidence>
<keyword evidence="3" id="KW-1185">Reference proteome</keyword>
<dbReference type="EMBL" id="CP147711">
    <property type="protein sequence ID" value="WXC83285.1"/>
    <property type="molecule type" value="Genomic_DNA"/>
</dbReference>
<proteinExistence type="predicted"/>
<evidence type="ECO:0000313" key="1">
    <source>
        <dbReference type="EMBL" id="NVI43646.1"/>
    </source>
</evidence>
<dbReference type="Proteomes" id="UP001432046">
    <property type="component" value="Chromosome"/>
</dbReference>
<organism evidence="1">
    <name type="scientific">Bradyrhizobium septentrionale</name>
    <dbReference type="NCBI Taxonomy" id="1404411"/>
    <lineage>
        <taxon>Bacteria</taxon>
        <taxon>Pseudomonadati</taxon>
        <taxon>Pseudomonadota</taxon>
        <taxon>Alphaproteobacteria</taxon>
        <taxon>Hyphomicrobiales</taxon>
        <taxon>Nitrobacteraceae</taxon>
        <taxon>Bradyrhizobium</taxon>
    </lineage>
</organism>
<evidence type="ECO:0000313" key="3">
    <source>
        <dbReference type="Proteomes" id="UP001432046"/>
    </source>
</evidence>
<protein>
    <submittedName>
        <fullName evidence="1">Uncharacterized protein</fullName>
    </submittedName>
</protein>
<dbReference type="RefSeq" id="WP_166208408.1">
    <property type="nucleotide sequence ID" value="NZ_CP088285.1"/>
</dbReference>
<accession>A0A973ZYW8</accession>
<reference evidence="1" key="1">
    <citation type="submission" date="2020-06" db="EMBL/GenBank/DDBJ databases">
        <title>Whole Genome Sequence of Bradyrhizobium sp. Strain 1S1.</title>
        <authorList>
            <person name="Bromfield E.S.P."/>
            <person name="Cloutier S."/>
        </authorList>
    </citation>
    <scope>NUCLEOTIDE SEQUENCE [LARGE SCALE GENOMIC DNA]</scope>
    <source>
        <strain evidence="1">1S1</strain>
    </source>
</reference>
<reference evidence="2" key="2">
    <citation type="journal article" date="2021" name="Int. J. Syst. Evol. Microbiol.">
        <title>Bradyrhizobium septentrionale sp. nov. (sv. septentrionale) and Bradyrhizobium quebecense sp. nov. (sv. septentrionale) associated with legumes native to Canada possess rearranged symbiosis genes and numerous insertion sequences.</title>
        <authorList>
            <person name="Bromfield E.S.P."/>
            <person name="Cloutier S."/>
        </authorList>
    </citation>
    <scope>NUCLEOTIDE SEQUENCE</scope>
    <source>
        <strain evidence="2">5S5</strain>
    </source>
</reference>
<name>A0A973ZYW8_9BRAD</name>
<dbReference type="EMBL" id="JAAOLE020000001">
    <property type="protein sequence ID" value="NVI43646.1"/>
    <property type="molecule type" value="Genomic_DNA"/>
</dbReference>